<feature type="domain" description="HTTM-like" evidence="7">
    <location>
        <begin position="25"/>
        <end position="320"/>
    </location>
</feature>
<evidence type="ECO:0000256" key="3">
    <source>
        <dbReference type="ARBA" id="ARBA00022989"/>
    </source>
</evidence>
<evidence type="ECO:0000256" key="4">
    <source>
        <dbReference type="ARBA" id="ARBA00023136"/>
    </source>
</evidence>
<evidence type="ECO:0000256" key="5">
    <source>
        <dbReference type="SAM" id="MobiDB-lite"/>
    </source>
</evidence>
<comment type="caution">
    <text evidence="8">The sequence shown here is derived from an EMBL/GenBank/DDBJ whole genome shotgun (WGS) entry which is preliminary data.</text>
</comment>
<evidence type="ECO:0000256" key="2">
    <source>
        <dbReference type="ARBA" id="ARBA00022692"/>
    </source>
</evidence>
<keyword evidence="2 6" id="KW-0812">Transmembrane</keyword>
<feature type="transmembrane region" description="Helical" evidence="6">
    <location>
        <begin position="88"/>
        <end position="108"/>
    </location>
</feature>
<protein>
    <recommendedName>
        <fullName evidence="7">HTTM-like domain-containing protein</fullName>
    </recommendedName>
</protein>
<dbReference type="InterPro" id="IPR052964">
    <property type="entry name" value="Sporulation_signal_mat"/>
</dbReference>
<comment type="subcellular location">
    <subcellularLocation>
        <location evidence="1">Endomembrane system</location>
        <topology evidence="1">Multi-pass membrane protein</topology>
    </subcellularLocation>
</comment>
<evidence type="ECO:0000313" key="8">
    <source>
        <dbReference type="EMBL" id="GAA3287679.1"/>
    </source>
</evidence>
<keyword evidence="9" id="KW-1185">Reference proteome</keyword>
<feature type="transmembrane region" description="Helical" evidence="6">
    <location>
        <begin position="200"/>
        <end position="218"/>
    </location>
</feature>
<evidence type="ECO:0000313" key="9">
    <source>
        <dbReference type="Proteomes" id="UP001501736"/>
    </source>
</evidence>
<name>A0ABP6RH57_9MICC</name>
<evidence type="ECO:0000256" key="1">
    <source>
        <dbReference type="ARBA" id="ARBA00004127"/>
    </source>
</evidence>
<organism evidence="8 9">
    <name type="scientific">Nesterenkonia halobia</name>
    <dbReference type="NCBI Taxonomy" id="37922"/>
    <lineage>
        <taxon>Bacteria</taxon>
        <taxon>Bacillati</taxon>
        <taxon>Actinomycetota</taxon>
        <taxon>Actinomycetes</taxon>
        <taxon>Micrococcales</taxon>
        <taxon>Micrococcaceae</taxon>
        <taxon>Nesterenkonia</taxon>
    </lineage>
</organism>
<sequence length="379" mass="42039">MDLLRHHVLDPVLSWIRALEDWLLSQRRALRGLAATRVLVGIGALGILLSSFPARHVVWGPGSFWVEPMREAGEFDVLTGLFATDSPLVFTLEYLALTAVAVAFVLGWRTRVMNVVLVLGMTGLVERAPMIGNQGDNIMRIGLTLLILMSTSEHWSLDARRRARGRRIEQSGSRLSVLRRLHYGLPVLPRWLTAAVHNSALITLACQIFILYTASALYKVQGDLWQSGTGLYYPLSLPEFSVLPAVNELVTADPYLLTVMTYFSVFVQLFFAVGLLHPVTRRLFLLGVIALHGGIAVLMGLPWFSLAMLAYDAIFVTDRSWRAVERAVRAGVRGVRRRGSPAASDADEDESPPPDGRPDGRGIRRRQTIAERRAGQPAR</sequence>
<feature type="transmembrane region" description="Helical" evidence="6">
    <location>
        <begin position="34"/>
        <end position="54"/>
    </location>
</feature>
<dbReference type="InterPro" id="IPR011020">
    <property type="entry name" value="HTTM-like"/>
</dbReference>
<feature type="compositionally biased region" description="Basic and acidic residues" evidence="5">
    <location>
        <begin position="356"/>
        <end position="379"/>
    </location>
</feature>
<reference evidence="9" key="1">
    <citation type="journal article" date="2019" name="Int. J. Syst. Evol. Microbiol.">
        <title>The Global Catalogue of Microorganisms (GCM) 10K type strain sequencing project: providing services to taxonomists for standard genome sequencing and annotation.</title>
        <authorList>
            <consortium name="The Broad Institute Genomics Platform"/>
            <consortium name="The Broad Institute Genome Sequencing Center for Infectious Disease"/>
            <person name="Wu L."/>
            <person name="Ma J."/>
        </authorList>
    </citation>
    <scope>NUCLEOTIDE SEQUENCE [LARGE SCALE GENOMIC DNA]</scope>
    <source>
        <strain evidence="9">JCM 11483</strain>
    </source>
</reference>
<feature type="transmembrane region" description="Helical" evidence="6">
    <location>
        <begin position="255"/>
        <end position="276"/>
    </location>
</feature>
<dbReference type="RefSeq" id="WP_344721834.1">
    <property type="nucleotide sequence ID" value="NZ_BAAAYG010000012.1"/>
</dbReference>
<gene>
    <name evidence="8" type="ORF">GCM10020260_24670</name>
</gene>
<dbReference type="EMBL" id="BAAAYG010000012">
    <property type="protein sequence ID" value="GAA3287679.1"/>
    <property type="molecule type" value="Genomic_DNA"/>
</dbReference>
<evidence type="ECO:0000256" key="6">
    <source>
        <dbReference type="SAM" id="Phobius"/>
    </source>
</evidence>
<dbReference type="SMART" id="SM00752">
    <property type="entry name" value="HTTM"/>
    <property type="match status" value="1"/>
</dbReference>
<dbReference type="Proteomes" id="UP001501736">
    <property type="component" value="Unassembled WGS sequence"/>
</dbReference>
<evidence type="ECO:0000259" key="7">
    <source>
        <dbReference type="SMART" id="SM00752"/>
    </source>
</evidence>
<feature type="region of interest" description="Disordered" evidence="5">
    <location>
        <begin position="335"/>
        <end position="379"/>
    </location>
</feature>
<keyword evidence="3 6" id="KW-1133">Transmembrane helix</keyword>
<dbReference type="PANTHER" id="PTHR39535:SF2">
    <property type="entry name" value="HTTM DOMAIN-CONTAINING PROTEIN"/>
    <property type="match status" value="1"/>
</dbReference>
<keyword evidence="4 6" id="KW-0472">Membrane</keyword>
<accession>A0ABP6RH57</accession>
<dbReference type="PANTHER" id="PTHR39535">
    <property type="entry name" value="SPORULATION-DELAYING PROTEIN SDPB"/>
    <property type="match status" value="1"/>
</dbReference>
<proteinExistence type="predicted"/>
<feature type="transmembrane region" description="Helical" evidence="6">
    <location>
        <begin position="283"/>
        <end position="304"/>
    </location>
</feature>